<name>A0A2H0KJU9_9BACT</name>
<protein>
    <submittedName>
        <fullName evidence="1">Uncharacterized protein</fullName>
    </submittedName>
</protein>
<organism evidence="1 2">
    <name type="scientific">Candidatus Roizmanbacteria bacterium CG11_big_fil_rev_8_21_14_0_20_37_16</name>
    <dbReference type="NCBI Taxonomy" id="1974857"/>
    <lineage>
        <taxon>Bacteria</taxon>
        <taxon>Candidatus Roizmaniibacteriota</taxon>
    </lineage>
</organism>
<dbReference type="AlphaFoldDB" id="A0A2H0KJU9"/>
<reference evidence="1 2" key="1">
    <citation type="submission" date="2017-09" db="EMBL/GenBank/DDBJ databases">
        <title>Depth-based differentiation of microbial function through sediment-hosted aquifers and enrichment of novel symbionts in the deep terrestrial subsurface.</title>
        <authorList>
            <person name="Probst A.J."/>
            <person name="Ladd B."/>
            <person name="Jarett J.K."/>
            <person name="Geller-Mcgrath D.E."/>
            <person name="Sieber C.M."/>
            <person name="Emerson J.B."/>
            <person name="Anantharaman K."/>
            <person name="Thomas B.C."/>
            <person name="Malmstrom R."/>
            <person name="Stieglmeier M."/>
            <person name="Klingl A."/>
            <person name="Woyke T."/>
            <person name="Ryan C.M."/>
            <person name="Banfield J.F."/>
        </authorList>
    </citation>
    <scope>NUCLEOTIDE SEQUENCE [LARGE SCALE GENOMIC DNA]</scope>
    <source>
        <strain evidence="1">CG11_big_fil_rev_8_21_14_0_20_37_16</strain>
    </source>
</reference>
<accession>A0A2H0KJU9</accession>
<dbReference type="Proteomes" id="UP000229497">
    <property type="component" value="Unassembled WGS sequence"/>
</dbReference>
<gene>
    <name evidence="1" type="ORF">COV87_02910</name>
</gene>
<sequence>MENYLQIKEKQSNLVGKTDEKDILGNVEDGTIEQQKTMEEIKTKVDEDGKNNVVNIQEKVVNQIAQRIVEVNGPKGKTEFFNKVEHIWAPGTGPGGEAGTTFAPGTTVTGNGGVVVEGGLIQFAPGTSAGGTGGTVYEGGPAGSDIKTVEVKTGGENGNGTNIVESGN</sequence>
<evidence type="ECO:0000313" key="2">
    <source>
        <dbReference type="Proteomes" id="UP000229497"/>
    </source>
</evidence>
<comment type="caution">
    <text evidence="1">The sequence shown here is derived from an EMBL/GenBank/DDBJ whole genome shotgun (WGS) entry which is preliminary data.</text>
</comment>
<proteinExistence type="predicted"/>
<evidence type="ECO:0000313" key="1">
    <source>
        <dbReference type="EMBL" id="PIQ71519.1"/>
    </source>
</evidence>
<dbReference type="EMBL" id="PCVK01000084">
    <property type="protein sequence ID" value="PIQ71519.1"/>
    <property type="molecule type" value="Genomic_DNA"/>
</dbReference>